<keyword evidence="15" id="KW-0378">Hydrolase</keyword>
<evidence type="ECO:0000256" key="9">
    <source>
        <dbReference type="ARBA" id="ARBA00022989"/>
    </source>
</evidence>
<dbReference type="AlphaFoldDB" id="A0A6B8WI21"/>
<dbReference type="InterPro" id="IPR023214">
    <property type="entry name" value="HAD_sf"/>
</dbReference>
<keyword evidence="7" id="KW-0460">Magnesium</keyword>
<dbReference type="SUPFAM" id="SSF81653">
    <property type="entry name" value="Calcium ATPase, transduction domain A"/>
    <property type="match status" value="1"/>
</dbReference>
<evidence type="ECO:0000256" key="6">
    <source>
        <dbReference type="ARBA" id="ARBA00022840"/>
    </source>
</evidence>
<dbReference type="SUPFAM" id="SSF56784">
    <property type="entry name" value="HAD-like"/>
    <property type="match status" value="1"/>
</dbReference>
<dbReference type="SFLD" id="SFLDF00027">
    <property type="entry name" value="p-type_atpase"/>
    <property type="match status" value="1"/>
</dbReference>
<dbReference type="GO" id="GO:1902600">
    <property type="term" value="P:proton transmembrane transport"/>
    <property type="evidence" value="ECO:0007669"/>
    <property type="project" value="TreeGrafter"/>
</dbReference>
<evidence type="ECO:0000256" key="10">
    <source>
        <dbReference type="ARBA" id="ARBA00023136"/>
    </source>
</evidence>
<keyword evidence="6" id="KW-0067">ATP-binding</keyword>
<keyword evidence="16" id="KW-1185">Reference proteome</keyword>
<evidence type="ECO:0000256" key="3">
    <source>
        <dbReference type="ARBA" id="ARBA00022553"/>
    </source>
</evidence>
<feature type="transmembrane region" description="Helical" evidence="13">
    <location>
        <begin position="739"/>
        <end position="758"/>
    </location>
</feature>
<dbReference type="InterPro" id="IPR018303">
    <property type="entry name" value="ATPase_P-typ_P_site"/>
</dbReference>
<dbReference type="Gene3D" id="3.40.1110.10">
    <property type="entry name" value="Calcium-transporting ATPase, cytoplasmic domain N"/>
    <property type="match status" value="1"/>
</dbReference>
<dbReference type="Pfam" id="PF00122">
    <property type="entry name" value="E1-E2_ATPase"/>
    <property type="match status" value="1"/>
</dbReference>
<dbReference type="PANTHER" id="PTHR43294">
    <property type="entry name" value="SODIUM/POTASSIUM-TRANSPORTING ATPASE SUBUNIT ALPHA"/>
    <property type="match status" value="1"/>
</dbReference>
<dbReference type="NCBIfam" id="TIGR01494">
    <property type="entry name" value="ATPase_P-type"/>
    <property type="match status" value="3"/>
</dbReference>
<dbReference type="Pfam" id="PF08282">
    <property type="entry name" value="Hydrolase_3"/>
    <property type="match status" value="1"/>
</dbReference>
<dbReference type="Gene3D" id="2.70.150.10">
    <property type="entry name" value="Calcium-transporting ATPase, cytoplasmic transduction domain A"/>
    <property type="match status" value="1"/>
</dbReference>
<dbReference type="InterPro" id="IPR008250">
    <property type="entry name" value="ATPase_P-typ_transduc_dom_A_sf"/>
</dbReference>
<dbReference type="Gene3D" id="3.40.50.1000">
    <property type="entry name" value="HAD superfamily/HAD-like"/>
    <property type="match status" value="1"/>
</dbReference>
<dbReference type="InterPro" id="IPR004014">
    <property type="entry name" value="ATPase_P-typ_cation-transptr_N"/>
</dbReference>
<dbReference type="SUPFAM" id="SSF81660">
    <property type="entry name" value="Metal cation-transporting ATPase, ATP-binding domain N"/>
    <property type="match status" value="1"/>
</dbReference>
<dbReference type="Gene3D" id="1.20.1110.10">
    <property type="entry name" value="Calcium-transporting ATPase, transmembrane domain"/>
    <property type="match status" value="1"/>
</dbReference>
<evidence type="ECO:0000256" key="1">
    <source>
        <dbReference type="ARBA" id="ARBA00004651"/>
    </source>
</evidence>
<comment type="catalytic activity">
    <reaction evidence="11">
        <text>ATP + H2O = ADP + phosphate + H(+)</text>
        <dbReference type="Rhea" id="RHEA:13065"/>
        <dbReference type="ChEBI" id="CHEBI:15377"/>
        <dbReference type="ChEBI" id="CHEBI:15378"/>
        <dbReference type="ChEBI" id="CHEBI:30616"/>
        <dbReference type="ChEBI" id="CHEBI:43474"/>
        <dbReference type="ChEBI" id="CHEBI:456216"/>
    </reaction>
</comment>
<feature type="transmembrane region" description="Helical" evidence="13">
    <location>
        <begin position="260"/>
        <end position="280"/>
    </location>
</feature>
<dbReference type="EC" id="3.6.3.-" evidence="15"/>
<accession>A0A6B8WI21</accession>
<reference evidence="15 16" key="1">
    <citation type="submission" date="2019-11" db="EMBL/GenBank/DDBJ databases">
        <title>Complete genome sequence of Corynebacterium kalinowskii 1959, a novel Corynebacterium species isolated from soil of a small paddock in Vilsendorf, Germany.</title>
        <authorList>
            <person name="Schaffert L."/>
            <person name="Ruwe M."/>
            <person name="Milse J."/>
            <person name="Hanuschka K."/>
            <person name="Ortseifen V."/>
            <person name="Droste J."/>
            <person name="Brandt D."/>
            <person name="Schlueter L."/>
            <person name="Kutter Y."/>
            <person name="Vinke S."/>
            <person name="Viehoefer P."/>
            <person name="Jacob L."/>
            <person name="Luebke N.-C."/>
            <person name="Schulte-Berndt E."/>
            <person name="Hain C."/>
            <person name="Linder M."/>
            <person name="Schmidt P."/>
            <person name="Wollenschlaeger L."/>
            <person name="Luttermann T."/>
            <person name="Thieme E."/>
            <person name="Hassa J."/>
            <person name="Haak M."/>
            <person name="Wittchen M."/>
            <person name="Mentz A."/>
            <person name="Persicke M."/>
            <person name="Busche T."/>
            <person name="Ruckert C."/>
        </authorList>
    </citation>
    <scope>NUCLEOTIDE SEQUENCE [LARGE SCALE GENOMIC DNA]</scope>
    <source>
        <strain evidence="15 16">2039</strain>
    </source>
</reference>
<feature type="transmembrane region" description="Helical" evidence="13">
    <location>
        <begin position="809"/>
        <end position="828"/>
    </location>
</feature>
<dbReference type="InterPro" id="IPR050510">
    <property type="entry name" value="Cation_transp_ATPase_P-type"/>
</dbReference>
<evidence type="ECO:0000256" key="13">
    <source>
        <dbReference type="SAM" id="Phobius"/>
    </source>
</evidence>
<keyword evidence="8" id="KW-1278">Translocase</keyword>
<protein>
    <submittedName>
        <fullName evidence="15">Putative cation-transporting ATPase F</fullName>
        <ecNumber evidence="15">3.6.3.-</ecNumber>
    </submittedName>
</protein>
<dbReference type="InterPro" id="IPR001757">
    <property type="entry name" value="P_typ_ATPase"/>
</dbReference>
<feature type="transmembrane region" description="Helical" evidence="13">
    <location>
        <begin position="880"/>
        <end position="899"/>
    </location>
</feature>
<dbReference type="GO" id="GO:0005391">
    <property type="term" value="F:P-type sodium:potassium-exchanging transporter activity"/>
    <property type="evidence" value="ECO:0007669"/>
    <property type="project" value="TreeGrafter"/>
</dbReference>
<keyword evidence="9 13" id="KW-1133">Transmembrane helix</keyword>
<dbReference type="InterPro" id="IPR006068">
    <property type="entry name" value="ATPase_P-typ_cation-transptr_C"/>
</dbReference>
<keyword evidence="10 13" id="KW-0472">Membrane</keyword>
<feature type="transmembrane region" description="Helical" evidence="13">
    <location>
        <begin position="76"/>
        <end position="92"/>
    </location>
</feature>
<dbReference type="GO" id="GO:0006883">
    <property type="term" value="P:intracellular sodium ion homeostasis"/>
    <property type="evidence" value="ECO:0007669"/>
    <property type="project" value="TreeGrafter"/>
</dbReference>
<dbReference type="Pfam" id="PF13246">
    <property type="entry name" value="Cation_ATPase"/>
    <property type="match status" value="1"/>
</dbReference>
<dbReference type="GO" id="GO:1990573">
    <property type="term" value="P:potassium ion import across plasma membrane"/>
    <property type="evidence" value="ECO:0007669"/>
    <property type="project" value="TreeGrafter"/>
</dbReference>
<dbReference type="FunFam" id="3.40.50.1000:FF:000028">
    <property type="entry name" value="Calcium-transporting P-type ATPase, putative"/>
    <property type="match status" value="1"/>
</dbReference>
<dbReference type="KEGG" id="cok:COCCU_00900"/>
<dbReference type="InterPro" id="IPR036412">
    <property type="entry name" value="HAD-like_sf"/>
</dbReference>
<dbReference type="PROSITE" id="PS00154">
    <property type="entry name" value="ATPASE_E1_E2"/>
    <property type="match status" value="1"/>
</dbReference>
<feature type="transmembrane region" description="Helical" evidence="13">
    <location>
        <begin position="706"/>
        <end position="727"/>
    </location>
</feature>
<dbReference type="SFLD" id="SFLDG00002">
    <property type="entry name" value="C1.7:_P-type_atpase_like"/>
    <property type="match status" value="1"/>
</dbReference>
<dbReference type="Proteomes" id="UP000424462">
    <property type="component" value="Chromosome"/>
</dbReference>
<feature type="region of interest" description="Disordered" evidence="12">
    <location>
        <begin position="1"/>
        <end position="22"/>
    </location>
</feature>
<dbReference type="FunFam" id="2.70.150.10:FF:000160">
    <property type="entry name" value="Sarcoplasmic/endoplasmic reticulum calcium ATPase 1"/>
    <property type="match status" value="1"/>
</dbReference>
<dbReference type="InterPro" id="IPR023298">
    <property type="entry name" value="ATPase_P-typ_TM_dom_sf"/>
</dbReference>
<feature type="transmembrane region" description="Helical" evidence="13">
    <location>
        <begin position="848"/>
        <end position="868"/>
    </location>
</feature>
<comment type="subcellular location">
    <subcellularLocation>
        <location evidence="1">Cell membrane</location>
        <topology evidence="1">Multi-pass membrane protein</topology>
    </subcellularLocation>
</comment>
<dbReference type="Pfam" id="PF00689">
    <property type="entry name" value="Cation_ATPase_C"/>
    <property type="match status" value="1"/>
</dbReference>
<dbReference type="InterPro" id="IPR044492">
    <property type="entry name" value="P_typ_ATPase_HD_dom"/>
</dbReference>
<feature type="transmembrane region" description="Helical" evidence="13">
    <location>
        <begin position="779"/>
        <end position="803"/>
    </location>
</feature>
<feature type="domain" description="Cation-transporting P-type ATPase N-terminal" evidence="14">
    <location>
        <begin position="20"/>
        <end position="93"/>
    </location>
</feature>
<dbReference type="GO" id="GO:0005886">
    <property type="term" value="C:plasma membrane"/>
    <property type="evidence" value="ECO:0007669"/>
    <property type="project" value="UniProtKB-SubCell"/>
</dbReference>
<dbReference type="PRINTS" id="PR00121">
    <property type="entry name" value="NAKATPASE"/>
</dbReference>
<sequence length="910" mass="97442">MTAPDPSRSGPAAGTETPSAPHALDLPEVFARFDSGEAGLSLAQVQQRWDEYGPNALPTTRPESSLQRLLRQFRDPMIYVLIAAAVFTAILGEVVDTIVIAAVVLINALVGFFQEGRAADAMEGIRNMLSLESAALRDGRWGNVPAEELVPGDVVRLRAGDKVPADLRLIEQQSLQIEESALTGESVPVSKELGTVDVDSPLGDRSNMAFSGTTITAGSGLGLVTGTASDTEIGHITTMLEEVEEVATPLTRAMSKFSSLLAVIAVILAVLMVVVSGVLYRTEFGELMMSAIGFAVAAIPEGLPAVMAITLALGVQKMAGRKAITRRLNSVETLGSVTTICSDKTGTLTRNEMTVREVVTPSHRYRVSGTGYAPEGHVELAGQGGKVTADQEGHRDLLRIAKVAAYANDSDVEKRADGWTLIGEPTDGGIRTFAMKTGVAYEGRRIAAVPFDSTHKYMATLDTHADREGLVIHLKGAPDRLLERCSTERVADGGTRPLKRDHWDAEIERLGAEGMRVLAAAELKVPADTREISTQDIDAGGFSFLGLYGIIDPPRDEAIEAVATFHRAGVNVKMITGDHAATATAIAREIGIPAERAITGPELEAASDEQMREIVREYDVYARTSPEHKLRLVQALQANGEVVSMTGDGVNDAPSLKQADIGVAMGIKGTEATKEAADVVLADDNFATIGAAVKMGRTIYDNLRKAIVFMLPTNGAQGLVILVAMLIGMTLPITPLQVLWVNLITAVTLSLALSFEPSEPDVMDRKPRDPKTPILDSEAIIRIIYTSLLIGGATIAAFLLAQGGGVELAASRTIAVHTLVVGQIFYLFASRFSKVSSVRKELFSTNPISWVCVGLMILLQLAFGYLPFMQAAFDTTAVPLQWWLLPLLVGVVIFLVVELDKLIRRRGARN</sequence>
<dbReference type="RefSeq" id="WP_156229751.1">
    <property type="nucleotide sequence ID" value="NZ_CP046455.1"/>
</dbReference>
<gene>
    <name evidence="15" type="primary">ctpF</name>
    <name evidence="15" type="ORF">COCCU_00900</name>
</gene>
<evidence type="ECO:0000256" key="5">
    <source>
        <dbReference type="ARBA" id="ARBA00022741"/>
    </source>
</evidence>
<keyword evidence="3" id="KW-0597">Phosphoprotein</keyword>
<evidence type="ECO:0000256" key="2">
    <source>
        <dbReference type="ARBA" id="ARBA00005675"/>
    </source>
</evidence>
<feature type="transmembrane region" description="Helical" evidence="13">
    <location>
        <begin position="292"/>
        <end position="315"/>
    </location>
</feature>
<evidence type="ECO:0000259" key="14">
    <source>
        <dbReference type="SMART" id="SM00831"/>
    </source>
</evidence>
<dbReference type="SMART" id="SM00831">
    <property type="entry name" value="Cation_ATPase_N"/>
    <property type="match status" value="1"/>
</dbReference>
<dbReference type="PRINTS" id="PR00119">
    <property type="entry name" value="CATATPASE"/>
</dbReference>
<dbReference type="PANTHER" id="PTHR43294:SF20">
    <property type="entry name" value="P-TYPE ATPASE"/>
    <property type="match status" value="1"/>
</dbReference>
<dbReference type="GO" id="GO:0036376">
    <property type="term" value="P:sodium ion export across plasma membrane"/>
    <property type="evidence" value="ECO:0007669"/>
    <property type="project" value="TreeGrafter"/>
</dbReference>
<dbReference type="CDD" id="cd02080">
    <property type="entry name" value="P-type_ATPase_cation"/>
    <property type="match status" value="1"/>
</dbReference>
<keyword evidence="5" id="KW-0547">Nucleotide-binding</keyword>
<evidence type="ECO:0000313" key="16">
    <source>
        <dbReference type="Proteomes" id="UP000424462"/>
    </source>
</evidence>
<name>A0A6B8WI21_9CORY</name>
<evidence type="ECO:0000256" key="12">
    <source>
        <dbReference type="SAM" id="MobiDB-lite"/>
    </source>
</evidence>
<keyword evidence="4 13" id="KW-0812">Transmembrane</keyword>
<dbReference type="InterPro" id="IPR059000">
    <property type="entry name" value="ATPase_P-type_domA"/>
</dbReference>
<dbReference type="GO" id="GO:0016887">
    <property type="term" value="F:ATP hydrolysis activity"/>
    <property type="evidence" value="ECO:0007669"/>
    <property type="project" value="InterPro"/>
</dbReference>
<evidence type="ECO:0000256" key="8">
    <source>
        <dbReference type="ARBA" id="ARBA00022967"/>
    </source>
</evidence>
<dbReference type="GO" id="GO:0030007">
    <property type="term" value="P:intracellular potassium ion homeostasis"/>
    <property type="evidence" value="ECO:0007669"/>
    <property type="project" value="TreeGrafter"/>
</dbReference>
<evidence type="ECO:0000256" key="11">
    <source>
        <dbReference type="ARBA" id="ARBA00049360"/>
    </source>
</evidence>
<evidence type="ECO:0000256" key="7">
    <source>
        <dbReference type="ARBA" id="ARBA00022842"/>
    </source>
</evidence>
<evidence type="ECO:0000313" key="15">
    <source>
        <dbReference type="EMBL" id="QGU06148.1"/>
    </source>
</evidence>
<dbReference type="SUPFAM" id="SSF81665">
    <property type="entry name" value="Calcium ATPase, transmembrane domain M"/>
    <property type="match status" value="1"/>
</dbReference>
<dbReference type="SFLD" id="SFLDS00003">
    <property type="entry name" value="Haloacid_Dehalogenase"/>
    <property type="match status" value="1"/>
</dbReference>
<dbReference type="EMBL" id="CP046455">
    <property type="protein sequence ID" value="QGU06148.1"/>
    <property type="molecule type" value="Genomic_DNA"/>
</dbReference>
<proteinExistence type="inferred from homology"/>
<evidence type="ECO:0000256" key="4">
    <source>
        <dbReference type="ARBA" id="ARBA00022692"/>
    </source>
</evidence>
<comment type="similarity">
    <text evidence="2">Belongs to the cation transport ATPase (P-type) (TC 3.A.3) family. Type IIA subfamily.</text>
</comment>
<dbReference type="GO" id="GO:0005524">
    <property type="term" value="F:ATP binding"/>
    <property type="evidence" value="ECO:0007669"/>
    <property type="project" value="UniProtKB-KW"/>
</dbReference>
<dbReference type="Pfam" id="PF00690">
    <property type="entry name" value="Cation_ATPase_N"/>
    <property type="match status" value="1"/>
</dbReference>
<organism evidence="15 16">
    <name type="scientific">Corynebacterium occultum</name>
    <dbReference type="NCBI Taxonomy" id="2675219"/>
    <lineage>
        <taxon>Bacteria</taxon>
        <taxon>Bacillati</taxon>
        <taxon>Actinomycetota</taxon>
        <taxon>Actinomycetes</taxon>
        <taxon>Mycobacteriales</taxon>
        <taxon>Corynebacteriaceae</taxon>
        <taxon>Corynebacterium</taxon>
    </lineage>
</organism>
<dbReference type="InterPro" id="IPR023299">
    <property type="entry name" value="ATPase_P-typ_cyto_dom_N"/>
</dbReference>